<evidence type="ECO:0000313" key="1">
    <source>
        <dbReference type="EMBL" id="EXI63290.1"/>
    </source>
</evidence>
<dbReference type="AlphaFoldDB" id="A0A011NFX9"/>
<dbReference type="PATRIC" id="fig|1450449.3.peg.289"/>
<proteinExistence type="predicted"/>
<comment type="caution">
    <text evidence="1">The sequence shown here is derived from an EMBL/GenBank/DDBJ whole genome shotgun (WGS) entry which is preliminary data.</text>
</comment>
<organism evidence="1 2">
    <name type="scientific">Mannheimia granulomatis</name>
    <dbReference type="NCBI Taxonomy" id="85402"/>
    <lineage>
        <taxon>Bacteria</taxon>
        <taxon>Pseudomonadati</taxon>
        <taxon>Pseudomonadota</taxon>
        <taxon>Gammaproteobacteria</taxon>
        <taxon>Pasteurellales</taxon>
        <taxon>Pasteurellaceae</taxon>
        <taxon>Mannheimia</taxon>
    </lineage>
</organism>
<dbReference type="RefSeq" id="WP_241761959.1">
    <property type="nucleotide sequence ID" value="NZ_AVSP01000004.1"/>
</dbReference>
<protein>
    <submittedName>
        <fullName evidence="1">Uncharacterized protein</fullName>
    </submittedName>
</protein>
<evidence type="ECO:0000313" key="2">
    <source>
        <dbReference type="Proteomes" id="UP000054123"/>
    </source>
</evidence>
<dbReference type="Proteomes" id="UP000054123">
    <property type="component" value="Unassembled WGS sequence"/>
</dbReference>
<gene>
    <name evidence="1" type="ORF">AK33_01655</name>
</gene>
<reference evidence="1 2" key="1">
    <citation type="journal article" date="2014" name="Genome Announc.">
        <title>Genome Sequence of a Presumptive Mannheimia haemolytica Strain with an A1/A6-Cross-Reactive Serotype from a White-Tailed Deer (Odocoileus virginianus).</title>
        <authorList>
            <person name="Lawrence P.K."/>
            <person name="Bey R.F."/>
            <person name="Wiener B."/>
            <person name="Kittichotirat W."/>
            <person name="Bumgarner R.E."/>
        </authorList>
    </citation>
    <scope>NUCLEOTIDE SEQUENCE [LARGE SCALE GENOMIC DNA]</scope>
    <source>
        <strain evidence="1 2">PKL10</strain>
    </source>
</reference>
<dbReference type="EMBL" id="JANJ01000001">
    <property type="protein sequence ID" value="EXI63290.1"/>
    <property type="molecule type" value="Genomic_DNA"/>
</dbReference>
<accession>A0A011NFX9</accession>
<sequence length="53" mass="5937">MAMAWHGEQNKHYFGDKIQLRHISHTAKLAGLSKQIVEPILSGVERKLVVVNG</sequence>
<keyword evidence="2" id="KW-1185">Reference proteome</keyword>
<name>A0A011NFX9_9PAST</name>